<keyword evidence="7" id="KW-1185">Reference proteome</keyword>
<keyword evidence="1 3" id="KW-0238">DNA-binding</keyword>
<evidence type="ECO:0000313" key="6">
    <source>
        <dbReference type="EMBL" id="KAJ4485536.1"/>
    </source>
</evidence>
<name>A0A9W9DTS9_9AGAR</name>
<dbReference type="GO" id="GO:0000981">
    <property type="term" value="F:DNA-binding transcription factor activity, RNA polymerase II-specific"/>
    <property type="evidence" value="ECO:0007669"/>
    <property type="project" value="TreeGrafter"/>
</dbReference>
<dbReference type="InterPro" id="IPR051356">
    <property type="entry name" value="SOX/SOX-like_TF"/>
</dbReference>
<gene>
    <name evidence="6" type="ORF">J3R30DRAFT_3696912</name>
</gene>
<evidence type="ECO:0000259" key="5">
    <source>
        <dbReference type="PROSITE" id="PS50118"/>
    </source>
</evidence>
<dbReference type="AlphaFoldDB" id="A0A9W9DTS9"/>
<dbReference type="GO" id="GO:0005634">
    <property type="term" value="C:nucleus"/>
    <property type="evidence" value="ECO:0007669"/>
    <property type="project" value="UniProtKB-UniRule"/>
</dbReference>
<evidence type="ECO:0000313" key="7">
    <source>
        <dbReference type="Proteomes" id="UP001150266"/>
    </source>
</evidence>
<evidence type="ECO:0000256" key="2">
    <source>
        <dbReference type="ARBA" id="ARBA00023242"/>
    </source>
</evidence>
<evidence type="ECO:0000256" key="1">
    <source>
        <dbReference type="ARBA" id="ARBA00023125"/>
    </source>
</evidence>
<feature type="region of interest" description="Disordered" evidence="4">
    <location>
        <begin position="138"/>
        <end position="179"/>
    </location>
</feature>
<proteinExistence type="predicted"/>
<evidence type="ECO:0000256" key="3">
    <source>
        <dbReference type="PROSITE-ProRule" id="PRU00267"/>
    </source>
</evidence>
<reference evidence="6" key="1">
    <citation type="submission" date="2022-08" db="EMBL/GenBank/DDBJ databases">
        <title>A Global Phylogenomic Analysis of the Shiitake Genus Lentinula.</title>
        <authorList>
            <consortium name="DOE Joint Genome Institute"/>
            <person name="Sierra-Patev S."/>
            <person name="Min B."/>
            <person name="Naranjo-Ortiz M."/>
            <person name="Looney B."/>
            <person name="Konkel Z."/>
            <person name="Slot J.C."/>
            <person name="Sakamoto Y."/>
            <person name="Steenwyk J.L."/>
            <person name="Rokas A."/>
            <person name="Carro J."/>
            <person name="Camarero S."/>
            <person name="Ferreira P."/>
            <person name="Molpeceres G."/>
            <person name="Ruiz-Duenas F.J."/>
            <person name="Serrano A."/>
            <person name="Henrissat B."/>
            <person name="Drula E."/>
            <person name="Hughes K.W."/>
            <person name="Mata J.L."/>
            <person name="Ishikawa N.K."/>
            <person name="Vargas-Isla R."/>
            <person name="Ushijima S."/>
            <person name="Smith C.A."/>
            <person name="Ahrendt S."/>
            <person name="Andreopoulos W."/>
            <person name="He G."/>
            <person name="Labutti K."/>
            <person name="Lipzen A."/>
            <person name="Ng V."/>
            <person name="Riley R."/>
            <person name="Sandor L."/>
            <person name="Barry K."/>
            <person name="Martinez A.T."/>
            <person name="Xiao Y."/>
            <person name="Gibbons J.G."/>
            <person name="Terashima K."/>
            <person name="Grigoriev I.V."/>
            <person name="Hibbett D.S."/>
        </authorList>
    </citation>
    <scope>NUCLEOTIDE SEQUENCE</scope>
    <source>
        <strain evidence="6">JLM2183</strain>
    </source>
</reference>
<dbReference type="Pfam" id="PF00505">
    <property type="entry name" value="HMG_box"/>
    <property type="match status" value="1"/>
</dbReference>
<sequence length="385" mass="43515">MPAHRSIDEYPRRSRRLSRQGPKSYDEDGFEQFEVTDIFRYPSEPASVDTSASDFPPPSPSTPSNCRSEPYPPTRTSHVKRKGDDHIPRPPNSFMVYRMYWCKENKTCPIVETDHRQVSRIAAQRWNLMSEEERRPFKQEAEARKRQHALQYPGYKYAPGTRKSNKPRKKVSRDDNQAEKAKCDKIVGDFFLQKRAPLTLEETEVKSEAPATPELIPTPPPGSPSPNTASVDDYPLVYPLVYPPSPSPEGFIPTNDIPPLDLSPPICKVEVGEEESKFVFTNNFEGELLDFNYDSTWTSTTTDSPLGFPIPITPFPSETSFDDCLGFPGTTDIFLWNSTPPPASPLFDPALLASESHSDYILGYSDVFPTPCGDAIYDQYFNINL</sequence>
<dbReference type="OrthoDB" id="6247875at2759"/>
<accession>A0A9W9DTS9</accession>
<dbReference type="PROSITE" id="PS50118">
    <property type="entry name" value="HMG_BOX_2"/>
    <property type="match status" value="1"/>
</dbReference>
<dbReference type="PANTHER" id="PTHR45789:SF2">
    <property type="entry name" value="FI18025P1"/>
    <property type="match status" value="1"/>
</dbReference>
<feature type="region of interest" description="Disordered" evidence="4">
    <location>
        <begin position="1"/>
        <end position="89"/>
    </location>
</feature>
<feature type="region of interest" description="Disordered" evidence="4">
    <location>
        <begin position="201"/>
        <end position="229"/>
    </location>
</feature>
<dbReference type="EMBL" id="JAOTPV010000003">
    <property type="protein sequence ID" value="KAJ4485536.1"/>
    <property type="molecule type" value="Genomic_DNA"/>
</dbReference>
<dbReference type="CDD" id="cd01389">
    <property type="entry name" value="HMG-box_ROX1-like"/>
    <property type="match status" value="1"/>
</dbReference>
<feature type="DNA-binding region" description="HMG box" evidence="3">
    <location>
        <begin position="87"/>
        <end position="156"/>
    </location>
</feature>
<dbReference type="InterPro" id="IPR009071">
    <property type="entry name" value="HMG_box_dom"/>
</dbReference>
<keyword evidence="2 3" id="KW-0539">Nucleus</keyword>
<dbReference type="GO" id="GO:0000978">
    <property type="term" value="F:RNA polymerase II cis-regulatory region sequence-specific DNA binding"/>
    <property type="evidence" value="ECO:0007669"/>
    <property type="project" value="TreeGrafter"/>
</dbReference>
<dbReference type="Proteomes" id="UP001150266">
    <property type="component" value="Unassembled WGS sequence"/>
</dbReference>
<protein>
    <recommendedName>
        <fullName evidence="5">HMG box domain-containing protein</fullName>
    </recommendedName>
</protein>
<dbReference type="InterPro" id="IPR036910">
    <property type="entry name" value="HMG_box_dom_sf"/>
</dbReference>
<dbReference type="Gene3D" id="1.10.30.10">
    <property type="entry name" value="High mobility group box domain"/>
    <property type="match status" value="1"/>
</dbReference>
<organism evidence="6 7">
    <name type="scientific">Lentinula aciculospora</name>
    <dbReference type="NCBI Taxonomy" id="153920"/>
    <lineage>
        <taxon>Eukaryota</taxon>
        <taxon>Fungi</taxon>
        <taxon>Dikarya</taxon>
        <taxon>Basidiomycota</taxon>
        <taxon>Agaricomycotina</taxon>
        <taxon>Agaricomycetes</taxon>
        <taxon>Agaricomycetidae</taxon>
        <taxon>Agaricales</taxon>
        <taxon>Marasmiineae</taxon>
        <taxon>Omphalotaceae</taxon>
        <taxon>Lentinula</taxon>
    </lineage>
</organism>
<dbReference type="SUPFAM" id="SSF47095">
    <property type="entry name" value="HMG-box"/>
    <property type="match status" value="1"/>
</dbReference>
<feature type="compositionally biased region" description="Basic and acidic residues" evidence="4">
    <location>
        <begin position="1"/>
        <end position="12"/>
    </location>
</feature>
<dbReference type="SMART" id="SM00398">
    <property type="entry name" value="HMG"/>
    <property type="match status" value="1"/>
</dbReference>
<evidence type="ECO:0000256" key="4">
    <source>
        <dbReference type="SAM" id="MobiDB-lite"/>
    </source>
</evidence>
<comment type="caution">
    <text evidence="6">The sequence shown here is derived from an EMBL/GenBank/DDBJ whole genome shotgun (WGS) entry which is preliminary data.</text>
</comment>
<feature type="domain" description="HMG box" evidence="5">
    <location>
        <begin position="87"/>
        <end position="156"/>
    </location>
</feature>
<dbReference type="PANTHER" id="PTHR45789">
    <property type="entry name" value="FI18025P1"/>
    <property type="match status" value="1"/>
</dbReference>